<dbReference type="Gene3D" id="1.10.3080.10">
    <property type="entry name" value="Clc chloride channel"/>
    <property type="match status" value="1"/>
</dbReference>
<dbReference type="PANTHER" id="PTHR45720">
    <property type="entry name" value="CHLORIDE CHANNEL PROTEIN 2"/>
    <property type="match status" value="1"/>
</dbReference>
<dbReference type="Pfam" id="PF00654">
    <property type="entry name" value="Voltage_CLC"/>
    <property type="match status" value="1"/>
</dbReference>
<reference evidence="13" key="1">
    <citation type="journal article" date="2013" name="Genetics">
        <title>The draft genome and transcriptome of Panagrellus redivivus are shaped by the harsh demands of a free-living lifestyle.</title>
        <authorList>
            <person name="Srinivasan J."/>
            <person name="Dillman A.R."/>
            <person name="Macchietto M.G."/>
            <person name="Heikkinen L."/>
            <person name="Lakso M."/>
            <person name="Fracchia K.M."/>
            <person name="Antoshechkin I."/>
            <person name="Mortazavi A."/>
            <person name="Wong G."/>
            <person name="Sternberg P.W."/>
        </authorList>
    </citation>
    <scope>NUCLEOTIDE SEQUENCE [LARGE SCALE GENOMIC DNA]</scope>
    <source>
        <strain evidence="13">MT8872</strain>
    </source>
</reference>
<evidence type="ECO:0000313" key="13">
    <source>
        <dbReference type="Proteomes" id="UP000492821"/>
    </source>
</evidence>
<keyword evidence="4" id="KW-0677">Repeat</keyword>
<dbReference type="InterPro" id="IPR014743">
    <property type="entry name" value="Cl-channel_core"/>
</dbReference>
<feature type="transmembrane region" description="Helical" evidence="10">
    <location>
        <begin position="406"/>
        <end position="423"/>
    </location>
</feature>
<dbReference type="SMART" id="SM00116">
    <property type="entry name" value="CBS"/>
    <property type="match status" value="2"/>
</dbReference>
<dbReference type="InterPro" id="IPR046342">
    <property type="entry name" value="CBS_dom_sf"/>
</dbReference>
<keyword evidence="3 10" id="KW-0812">Transmembrane</keyword>
<dbReference type="InterPro" id="IPR000644">
    <property type="entry name" value="CBS_dom"/>
</dbReference>
<evidence type="ECO:0000256" key="1">
    <source>
        <dbReference type="ARBA" id="ARBA00004141"/>
    </source>
</evidence>
<dbReference type="WBParaSite" id="Pan_g9053.t1">
    <property type="protein sequence ID" value="Pan_g9053.t1"/>
    <property type="gene ID" value="Pan_g9053"/>
</dbReference>
<dbReference type="Gene3D" id="3.10.580.10">
    <property type="entry name" value="CBS-domain"/>
    <property type="match status" value="2"/>
</dbReference>
<dbReference type="Proteomes" id="UP000492821">
    <property type="component" value="Unassembled WGS sequence"/>
</dbReference>
<evidence type="ECO:0000256" key="3">
    <source>
        <dbReference type="ARBA" id="ARBA00022692"/>
    </source>
</evidence>
<evidence type="ECO:0000256" key="6">
    <source>
        <dbReference type="ARBA" id="ARBA00023065"/>
    </source>
</evidence>
<comment type="similarity">
    <text evidence="10">Belongs to the chloride channel (TC 2.A.49) family.</text>
</comment>
<evidence type="ECO:0000256" key="4">
    <source>
        <dbReference type="ARBA" id="ARBA00022737"/>
    </source>
</evidence>
<keyword evidence="6 10" id="KW-0406">Ion transport</keyword>
<feature type="region of interest" description="Disordered" evidence="11">
    <location>
        <begin position="1188"/>
        <end position="1210"/>
    </location>
</feature>
<evidence type="ECO:0000259" key="12">
    <source>
        <dbReference type="PROSITE" id="PS51371"/>
    </source>
</evidence>
<sequence length="1210" mass="136164">MFGSAANLRNVHRPKLATVASEPMMSDFLQNELAALDRQYSYEQTVQLGRYRLDADAPLSAQVKATDKKIHAEIEETKKSVRFHTFDPREVWKEEKRARTWGAQLKRWRAQFSPAMSWVTLKMVLVDWVYLAALGIGMALLSMLIDYLIEFMHTFQILIMTVSGRTGSTFFDYVCTYLSWVGYTELLVICSAMFVHYVAPQAIGSGIPEMKTILRGVVLKDYLTFRTLISKVIGLIFSLGSGIPIGKMGPMVHIASIFASQLSNIAANFDGAYGNECRKSEMLAAACAVGVACTFSAPVGGVLFSIEVTTMYFSVRNYWRGFFAAACGATVFRILRVVVFKEEVTLLAFYQTHFPRDGFEAGELPFFALIGVLAGFIGVLFILFYRFVVMFLRQNNWAKNTFQRKWIVYPIVIAFLVATTTYPRGYGRFLTGRFKFSRTLIDLFSNCTWTKPIKSIESPHGCGEEILRSWMNHEGYGPYNPFLVLSLFMITYFFLTALCNTMPIPCGMFMPVFIIGAALGRLVGECVSTIFPDGMAGGTDQPIFPGIYSVVGAAALSASITHSVSVAVICCEITGQYIYIIPLMIAVIIANAISAYLTPSIHDCIITIKHLPFLPDIPPSNAAVHFFCAEHIMASPVKYLPRLTTFKDIKNILVELPKMRSFPVVHDDKSLLLLGSIPRRTLLELLTKQIGDEARQKEAEKRVRNAITTIDMHFNEWQNPPQTPTSMHESRSEESIAVEHEIQPDLTNVRSSPSLNRPNTLAITEGPPKPPRKLLFETPNGNFYRANSDTALSPPHKDSKRKRKTSESLEERPIDPDLKPKRKPRKHRFTIEPVTPVNTPSTEMPPKLTNKKTRSTSPCSRPPPRRRNAFAATVEGQRQNNDSDEGELPAGYLEVPPIATERKGSLPDLIRERLTGDYPASITRNIAEYVKQARKRLNFSKHKANDPKPIYDLFDEERREWEMERLEDAVELDDTKIDPAPFQLVRKTSLYKVHSLFSLLDLNRAYVTERGKLVGVVSLRDLRIAIQQAANGVQPERTNTGEFIDVMTNDTRCDDYVLPLHDLEHGHVKNPPAHLVEHFAAGIERKRQATREPDHDILTPSLKVVHPSAASLQHYTVHPLLTIQEENDYSGRSASSTLERITGSPDSPVARPSILKKSSKNKTIFDQPQASEVAQAVAYLRRKSLAFEEVKTDHTDSDEDKDDRHHDEKV</sequence>
<evidence type="ECO:0000256" key="8">
    <source>
        <dbReference type="ARBA" id="ARBA00023214"/>
    </source>
</evidence>
<feature type="transmembrane region" description="Helical" evidence="10">
    <location>
        <begin position="283"/>
        <end position="306"/>
    </location>
</feature>
<feature type="transmembrane region" description="Helical" evidence="10">
    <location>
        <begin position="228"/>
        <end position="246"/>
    </location>
</feature>
<feature type="compositionally biased region" description="Polar residues" evidence="11">
    <location>
        <begin position="745"/>
        <end position="762"/>
    </location>
</feature>
<feature type="region of interest" description="Disordered" evidence="11">
    <location>
        <begin position="714"/>
        <end position="896"/>
    </location>
</feature>
<keyword evidence="5 10" id="KW-1133">Transmembrane helix</keyword>
<dbReference type="InterPro" id="IPR050970">
    <property type="entry name" value="Cl_channel_volt-gated"/>
</dbReference>
<protein>
    <recommendedName>
        <fullName evidence="10">Chloride channel protein</fullName>
    </recommendedName>
</protein>
<feature type="transmembrane region" description="Helical" evidence="10">
    <location>
        <begin position="479"/>
        <end position="499"/>
    </location>
</feature>
<feature type="compositionally biased region" description="Basic and acidic residues" evidence="11">
    <location>
        <begin position="805"/>
        <end position="819"/>
    </location>
</feature>
<reference evidence="14" key="2">
    <citation type="submission" date="2020-10" db="UniProtKB">
        <authorList>
            <consortium name="WormBaseParasite"/>
        </authorList>
    </citation>
    <scope>IDENTIFICATION</scope>
</reference>
<feature type="compositionally biased region" description="Polar residues" evidence="11">
    <location>
        <begin position="1130"/>
        <end position="1139"/>
    </location>
</feature>
<dbReference type="CDD" id="cd03683">
    <property type="entry name" value="ClC_1_like"/>
    <property type="match status" value="1"/>
</dbReference>
<dbReference type="InterPro" id="IPR001807">
    <property type="entry name" value="ClC"/>
</dbReference>
<dbReference type="SUPFAM" id="SSF81340">
    <property type="entry name" value="Clc chloride channel"/>
    <property type="match status" value="1"/>
</dbReference>
<evidence type="ECO:0000256" key="10">
    <source>
        <dbReference type="RuleBase" id="RU361221"/>
    </source>
</evidence>
<dbReference type="PANTHER" id="PTHR45720:SF10">
    <property type="entry name" value="CHLORIDE CHANNEL PROTEIN 2"/>
    <property type="match status" value="1"/>
</dbReference>
<feature type="transmembrane region" description="Helical" evidence="10">
    <location>
        <begin position="543"/>
        <end position="570"/>
    </location>
</feature>
<dbReference type="SUPFAM" id="SSF54631">
    <property type="entry name" value="CBS-domain pair"/>
    <property type="match status" value="1"/>
</dbReference>
<feature type="domain" description="CBS" evidence="12">
    <location>
        <begin position="977"/>
        <end position="1036"/>
    </location>
</feature>
<keyword evidence="13" id="KW-1185">Reference proteome</keyword>
<feature type="transmembrane region" description="Helical" evidence="10">
    <location>
        <begin position="318"/>
        <end position="339"/>
    </location>
</feature>
<dbReference type="GO" id="GO:0005247">
    <property type="term" value="F:voltage-gated chloride channel activity"/>
    <property type="evidence" value="ECO:0007669"/>
    <property type="project" value="TreeGrafter"/>
</dbReference>
<evidence type="ECO:0000256" key="5">
    <source>
        <dbReference type="ARBA" id="ARBA00022989"/>
    </source>
</evidence>
<keyword evidence="2 10" id="KW-0813">Transport</keyword>
<dbReference type="AlphaFoldDB" id="A0A7E4WAY4"/>
<feature type="compositionally biased region" description="Basic and acidic residues" evidence="11">
    <location>
        <begin position="728"/>
        <end position="743"/>
    </location>
</feature>
<evidence type="ECO:0000313" key="14">
    <source>
        <dbReference type="WBParaSite" id="Pan_g9053.t1"/>
    </source>
</evidence>
<feature type="compositionally biased region" description="Polar residues" evidence="11">
    <location>
        <begin position="716"/>
        <end position="727"/>
    </location>
</feature>
<feature type="region of interest" description="Disordered" evidence="11">
    <location>
        <begin position="1128"/>
        <end position="1170"/>
    </location>
</feature>
<evidence type="ECO:0000256" key="9">
    <source>
        <dbReference type="PROSITE-ProRule" id="PRU00703"/>
    </source>
</evidence>
<proteinExistence type="inferred from homology"/>
<dbReference type="PROSITE" id="PS51371">
    <property type="entry name" value="CBS"/>
    <property type="match status" value="2"/>
</dbReference>
<feature type="transmembrane region" description="Helical" evidence="10">
    <location>
        <begin position="506"/>
        <end position="523"/>
    </location>
</feature>
<feature type="transmembrane region" description="Helical" evidence="10">
    <location>
        <begin position="128"/>
        <end position="145"/>
    </location>
</feature>
<organism evidence="13 14">
    <name type="scientific">Panagrellus redivivus</name>
    <name type="common">Microworm</name>
    <dbReference type="NCBI Taxonomy" id="6233"/>
    <lineage>
        <taxon>Eukaryota</taxon>
        <taxon>Metazoa</taxon>
        <taxon>Ecdysozoa</taxon>
        <taxon>Nematoda</taxon>
        <taxon>Chromadorea</taxon>
        <taxon>Rhabditida</taxon>
        <taxon>Tylenchina</taxon>
        <taxon>Panagrolaimomorpha</taxon>
        <taxon>Panagrolaimoidea</taxon>
        <taxon>Panagrolaimidae</taxon>
        <taxon>Panagrellus</taxon>
    </lineage>
</organism>
<dbReference type="GO" id="GO:0005886">
    <property type="term" value="C:plasma membrane"/>
    <property type="evidence" value="ECO:0007669"/>
    <property type="project" value="TreeGrafter"/>
</dbReference>
<comment type="subcellular location">
    <subcellularLocation>
        <location evidence="1 10">Membrane</location>
        <topology evidence="1 10">Multi-pass membrane protein</topology>
    </subcellularLocation>
</comment>
<feature type="compositionally biased region" description="Polar residues" evidence="11">
    <location>
        <begin position="779"/>
        <end position="791"/>
    </location>
</feature>
<dbReference type="PRINTS" id="PR00762">
    <property type="entry name" value="CLCHANNEL"/>
</dbReference>
<feature type="transmembrane region" description="Helical" evidence="10">
    <location>
        <begin position="364"/>
        <end position="385"/>
    </location>
</feature>
<feature type="compositionally biased region" description="Polar residues" evidence="11">
    <location>
        <begin position="1161"/>
        <end position="1170"/>
    </location>
</feature>
<feature type="domain" description="CBS" evidence="12">
    <location>
        <begin position="633"/>
        <end position="693"/>
    </location>
</feature>
<evidence type="ECO:0000256" key="2">
    <source>
        <dbReference type="ARBA" id="ARBA00022448"/>
    </source>
</evidence>
<evidence type="ECO:0000256" key="7">
    <source>
        <dbReference type="ARBA" id="ARBA00023136"/>
    </source>
</evidence>
<accession>A0A7E4WAY4</accession>
<dbReference type="FunFam" id="3.10.580.10:FF:000048">
    <property type="entry name" value="Chloride channel 2c"/>
    <property type="match status" value="1"/>
</dbReference>
<name>A0A7E4WAY4_PANRE</name>
<dbReference type="FunFam" id="1.10.3080.10:FF:000022">
    <property type="entry name" value="Chloride channel protein"/>
    <property type="match status" value="1"/>
</dbReference>
<keyword evidence="7 10" id="KW-0472">Membrane</keyword>
<keyword evidence="9" id="KW-0129">CBS domain</keyword>
<feature type="transmembrane region" description="Helical" evidence="10">
    <location>
        <begin position="186"/>
        <end position="207"/>
    </location>
</feature>
<evidence type="ECO:0000256" key="11">
    <source>
        <dbReference type="SAM" id="MobiDB-lite"/>
    </source>
</evidence>
<feature type="transmembrane region" description="Helical" evidence="10">
    <location>
        <begin position="577"/>
        <end position="597"/>
    </location>
</feature>
<keyword evidence="8 10" id="KW-0868">Chloride</keyword>